<protein>
    <submittedName>
        <fullName evidence="1">Uncharacterized protein</fullName>
    </submittedName>
</protein>
<gene>
    <name evidence="1" type="ORF">Scep_006429</name>
</gene>
<evidence type="ECO:0000313" key="1">
    <source>
        <dbReference type="EMBL" id="KAK9147672.1"/>
    </source>
</evidence>
<accession>A0AAP0K861</accession>
<dbReference type="InterPro" id="IPR013785">
    <property type="entry name" value="Aldolase_TIM"/>
</dbReference>
<organism evidence="1 2">
    <name type="scientific">Stephania cephalantha</name>
    <dbReference type="NCBI Taxonomy" id="152367"/>
    <lineage>
        <taxon>Eukaryota</taxon>
        <taxon>Viridiplantae</taxon>
        <taxon>Streptophyta</taxon>
        <taxon>Embryophyta</taxon>
        <taxon>Tracheophyta</taxon>
        <taxon>Spermatophyta</taxon>
        <taxon>Magnoliopsida</taxon>
        <taxon>Ranunculales</taxon>
        <taxon>Menispermaceae</taxon>
        <taxon>Menispermoideae</taxon>
        <taxon>Cissampelideae</taxon>
        <taxon>Stephania</taxon>
    </lineage>
</organism>
<reference evidence="1 2" key="1">
    <citation type="submission" date="2024-01" db="EMBL/GenBank/DDBJ databases">
        <title>Genome assemblies of Stephania.</title>
        <authorList>
            <person name="Yang L."/>
        </authorList>
    </citation>
    <scope>NUCLEOTIDE SEQUENCE [LARGE SCALE GENOMIC DNA]</scope>
    <source>
        <strain evidence="1">JXDWG</strain>
        <tissue evidence="1">Leaf</tissue>
    </source>
</reference>
<dbReference type="SUPFAM" id="SSF51395">
    <property type="entry name" value="FMN-linked oxidoreductases"/>
    <property type="match status" value="1"/>
</dbReference>
<dbReference type="Gene3D" id="3.20.20.70">
    <property type="entry name" value="Aldolase class I"/>
    <property type="match status" value="1"/>
</dbReference>
<dbReference type="AlphaFoldDB" id="A0AAP0K861"/>
<dbReference type="Proteomes" id="UP001419268">
    <property type="component" value="Unassembled WGS sequence"/>
</dbReference>
<keyword evidence="2" id="KW-1185">Reference proteome</keyword>
<proteinExistence type="predicted"/>
<name>A0AAP0K861_9MAGN</name>
<sequence length="104" mass="11737">MNRVRGEGEDRGRVCVIVVYDTKSIRKIVDEDRKKVVMAPMARRRAYKYVPQEHTISYYSQHTTKGGLLITKLLESLTLLMAHPTYNTGPSTSAIDRGKGKVIA</sequence>
<dbReference type="EMBL" id="JBBNAG010000003">
    <property type="protein sequence ID" value="KAK9147672.1"/>
    <property type="molecule type" value="Genomic_DNA"/>
</dbReference>
<evidence type="ECO:0000313" key="2">
    <source>
        <dbReference type="Proteomes" id="UP001419268"/>
    </source>
</evidence>
<comment type="caution">
    <text evidence="1">The sequence shown here is derived from an EMBL/GenBank/DDBJ whole genome shotgun (WGS) entry which is preliminary data.</text>
</comment>